<feature type="transmembrane region" description="Helical" evidence="1">
    <location>
        <begin position="21"/>
        <end position="43"/>
    </location>
</feature>
<organism evidence="2 3">
    <name type="scientific">Rhodococcus phage ReqiPoco6</name>
    <dbReference type="NCBI Taxonomy" id="691964"/>
    <lineage>
        <taxon>Viruses</taxon>
        <taxon>Duplodnaviria</taxon>
        <taxon>Heunggongvirae</taxon>
        <taxon>Uroviricota</taxon>
        <taxon>Caudoviricetes</taxon>
        <taxon>Pepyhexavirus</taxon>
        <taxon>Pepyhexavirus poco6</taxon>
    </lineage>
</organism>
<name>D4P7W9_9CAUD</name>
<protein>
    <submittedName>
        <fullName evidence="2">Gp101</fullName>
    </submittedName>
</protein>
<evidence type="ECO:0000313" key="3">
    <source>
        <dbReference type="Proteomes" id="UP000001057"/>
    </source>
</evidence>
<keyword evidence="3" id="KW-1185">Reference proteome</keyword>
<dbReference type="Proteomes" id="UP000001057">
    <property type="component" value="Segment"/>
</dbReference>
<sequence>MELQMLCRDIKKLRRKRNRTLIEIFLLYYFGTIAGFLVVAFVLRMSGMYAGQ</sequence>
<dbReference type="RefSeq" id="YP_009012682.1">
    <property type="nucleotide sequence ID" value="NC_023694.1"/>
</dbReference>
<keyword evidence="1" id="KW-0472">Membrane</keyword>
<dbReference type="GeneID" id="18559811"/>
<keyword evidence="1" id="KW-1133">Transmembrane helix</keyword>
<accession>D4P7W9</accession>
<evidence type="ECO:0000313" key="2">
    <source>
        <dbReference type="EMBL" id="ADD81099.1"/>
    </source>
</evidence>
<proteinExistence type="predicted"/>
<dbReference type="KEGG" id="vg:18559811"/>
<reference evidence="2 3" key="1">
    <citation type="journal article" date="2011" name="Appl. Environ. Microbiol.">
        <title>Genomic and functional analyses of Rhodococcus equi phages ReqiPepy6, ReqiPoco6, ReqiPine5, and ReqiDocB7.</title>
        <authorList>
            <person name="Summer E.J."/>
            <person name="Liu M."/>
            <person name="Gill J.J."/>
            <person name="Grant M."/>
            <person name="Chan-Cortes T.N."/>
            <person name="Ferguson L."/>
            <person name="Janes C."/>
            <person name="Lange K."/>
            <person name="Bertoli M."/>
            <person name="Moore C."/>
            <person name="Orchard R.C."/>
            <person name="Cohen N."/>
            <person name="Young R."/>
        </authorList>
    </citation>
    <scope>NUCLEOTIDE SEQUENCE [LARGE SCALE GENOMIC DNA]</scope>
</reference>
<gene>
    <name evidence="2" type="ORF">Poco6gene101</name>
</gene>
<evidence type="ECO:0000256" key="1">
    <source>
        <dbReference type="SAM" id="Phobius"/>
    </source>
</evidence>
<keyword evidence="1" id="KW-0812">Transmembrane</keyword>
<dbReference type="EMBL" id="GU580942">
    <property type="protein sequence ID" value="ADD81099.1"/>
    <property type="molecule type" value="Genomic_DNA"/>
</dbReference>